<evidence type="ECO:0000256" key="1">
    <source>
        <dbReference type="ARBA" id="ARBA00004571"/>
    </source>
</evidence>
<evidence type="ECO:0000256" key="11">
    <source>
        <dbReference type="SAM" id="MobiDB-lite"/>
    </source>
</evidence>
<dbReference type="PANTHER" id="PTHR30069:SF53">
    <property type="entry name" value="COLICIN I RECEPTOR-RELATED"/>
    <property type="match status" value="1"/>
</dbReference>
<reference evidence="14 15" key="1">
    <citation type="submission" date="2024-09" db="EMBL/GenBank/DDBJ databases">
        <authorList>
            <person name="Sun Q."/>
            <person name="Mori K."/>
        </authorList>
    </citation>
    <scope>NUCLEOTIDE SEQUENCE [LARGE SCALE GENOMIC DNA]</scope>
    <source>
        <strain evidence="14 15">CICC 11035S</strain>
    </source>
</reference>
<dbReference type="SUPFAM" id="SSF56935">
    <property type="entry name" value="Porins"/>
    <property type="match status" value="1"/>
</dbReference>
<dbReference type="Proteomes" id="UP001589858">
    <property type="component" value="Unassembled WGS sequence"/>
</dbReference>
<keyword evidence="2" id="KW-0813">Transport</keyword>
<evidence type="ECO:0000256" key="6">
    <source>
        <dbReference type="ARBA" id="ARBA00023065"/>
    </source>
</evidence>
<evidence type="ECO:0000256" key="2">
    <source>
        <dbReference type="ARBA" id="ARBA00022448"/>
    </source>
</evidence>
<dbReference type="EMBL" id="JBHLTM010000026">
    <property type="protein sequence ID" value="MFC0684061.1"/>
    <property type="molecule type" value="Genomic_DNA"/>
</dbReference>
<protein>
    <submittedName>
        <fullName evidence="14">TonB-dependent receptor domain-containing protein</fullName>
    </submittedName>
</protein>
<comment type="similarity">
    <text evidence="10">Belongs to the TonB-dependent receptor family.</text>
</comment>
<keyword evidence="9" id="KW-0998">Cell outer membrane</keyword>
<evidence type="ECO:0000256" key="4">
    <source>
        <dbReference type="ARBA" id="ARBA00022692"/>
    </source>
</evidence>
<dbReference type="RefSeq" id="WP_267218328.1">
    <property type="nucleotide sequence ID" value="NZ_JAPCWC010000001.1"/>
</dbReference>
<feature type="compositionally biased region" description="Low complexity" evidence="11">
    <location>
        <begin position="31"/>
        <end position="43"/>
    </location>
</feature>
<keyword evidence="14" id="KW-0675">Receptor</keyword>
<dbReference type="InterPro" id="IPR039426">
    <property type="entry name" value="TonB-dep_rcpt-like"/>
</dbReference>
<evidence type="ECO:0000259" key="13">
    <source>
        <dbReference type="Pfam" id="PF07715"/>
    </source>
</evidence>
<keyword evidence="8 10" id="KW-0472">Membrane</keyword>
<dbReference type="Gene3D" id="2.40.170.20">
    <property type="entry name" value="TonB-dependent receptor, beta-barrel domain"/>
    <property type="match status" value="1"/>
</dbReference>
<sequence>MNPLSLLFAGAAAMASGTSGDEPQSGDPVPANAAHAAHAAHAASGPDPVYPAEFYKPFQPQTALDMLERTPGFILTEGSSVRGFGGAAGNVLIDGQRPTVKGGGITEVLRRIGASRVERVVLLRGSDAAEAQGQTLVANLILRADAGGSGNASLALAHTADGHVSPDARVSYARRLAGWQTNLELSAQTVRYPTHAVYLERDAAGTLTRTRRERISAKAPQYGLALSTSGALAGGTLTVNLRLGKDSYASHTGYDIFDGAEHAAPDSVRTIAYRESSRSGELGTDWTRRLGNDWSTKLVALGTLERYVTSDDLVEPGYRGVSSQREKPVELVGRLTLTREGDHRLRPEFGAEVAYNRLTSALDYAQDSGAGLVPIALSNADTRVSERRAEAFANLTVRLARRVSLEAGMAAELSKITVSGEAASAQSLSYLKPSAALVWSPSAETQLRLAMRRTVDQLDFSDFAASVNQTDGRPLGGNSRLRPARLTRALARLDHRWGKGGALALEAWHQWHTGLLGYVLLPSGEEALGTIGNARQWGVTAQGTLPLEAVLRGARLTVDAALRRSRMRDPVTGEDRRMDDVLPRSITAELRHDLPALRSSWGVTYTAAEYADVFYTGERLHWRDGQSWGGYVETTALPGFKTTLAVSALGGQDFYRMRRFYAPSRAGAPTGSEERRRRQGASVTLTLARAL</sequence>
<keyword evidence="5" id="KW-0732">Signal</keyword>
<evidence type="ECO:0000313" key="14">
    <source>
        <dbReference type="EMBL" id="MFC0684061.1"/>
    </source>
</evidence>
<feature type="domain" description="TonB-dependent receptor plug" evidence="13">
    <location>
        <begin position="50"/>
        <end position="131"/>
    </location>
</feature>
<name>A0ABV6S4T0_9SPHN</name>
<keyword evidence="6" id="KW-0406">Ion transport</keyword>
<evidence type="ECO:0000256" key="5">
    <source>
        <dbReference type="ARBA" id="ARBA00022729"/>
    </source>
</evidence>
<dbReference type="Pfam" id="PF07715">
    <property type="entry name" value="Plug"/>
    <property type="match status" value="1"/>
</dbReference>
<dbReference type="InterPro" id="IPR012910">
    <property type="entry name" value="Plug_dom"/>
</dbReference>
<evidence type="ECO:0000313" key="15">
    <source>
        <dbReference type="Proteomes" id="UP001589858"/>
    </source>
</evidence>
<accession>A0ABV6S4T0</accession>
<proteinExistence type="inferred from homology"/>
<keyword evidence="4" id="KW-0812">Transmembrane</keyword>
<dbReference type="InterPro" id="IPR036942">
    <property type="entry name" value="Beta-barrel_TonB_sf"/>
</dbReference>
<keyword evidence="3" id="KW-1134">Transmembrane beta strand</keyword>
<comment type="caution">
    <text evidence="14">The sequence shown here is derived from an EMBL/GenBank/DDBJ whole genome shotgun (WGS) entry which is preliminary data.</text>
</comment>
<keyword evidence="15" id="KW-1185">Reference proteome</keyword>
<feature type="region of interest" description="Disordered" evidence="11">
    <location>
        <begin position="15"/>
        <end position="44"/>
    </location>
</feature>
<evidence type="ECO:0000256" key="9">
    <source>
        <dbReference type="ARBA" id="ARBA00023237"/>
    </source>
</evidence>
<evidence type="ECO:0000256" key="7">
    <source>
        <dbReference type="ARBA" id="ARBA00023077"/>
    </source>
</evidence>
<feature type="domain" description="TonB-dependent receptor-like beta-barrel" evidence="12">
    <location>
        <begin position="265"/>
        <end position="641"/>
    </location>
</feature>
<dbReference type="InterPro" id="IPR000531">
    <property type="entry name" value="Beta-barrel_TonB"/>
</dbReference>
<evidence type="ECO:0000256" key="3">
    <source>
        <dbReference type="ARBA" id="ARBA00022452"/>
    </source>
</evidence>
<dbReference type="Pfam" id="PF00593">
    <property type="entry name" value="TonB_dep_Rec_b-barrel"/>
    <property type="match status" value="1"/>
</dbReference>
<evidence type="ECO:0000259" key="12">
    <source>
        <dbReference type="Pfam" id="PF00593"/>
    </source>
</evidence>
<dbReference type="PANTHER" id="PTHR30069">
    <property type="entry name" value="TONB-DEPENDENT OUTER MEMBRANE RECEPTOR"/>
    <property type="match status" value="1"/>
</dbReference>
<keyword evidence="7 10" id="KW-0798">TonB box</keyword>
<gene>
    <name evidence="14" type="ORF">ACFFF8_05605</name>
</gene>
<evidence type="ECO:0000256" key="8">
    <source>
        <dbReference type="ARBA" id="ARBA00023136"/>
    </source>
</evidence>
<evidence type="ECO:0000256" key="10">
    <source>
        <dbReference type="RuleBase" id="RU003357"/>
    </source>
</evidence>
<comment type="subcellular location">
    <subcellularLocation>
        <location evidence="1">Cell outer membrane</location>
        <topology evidence="1">Multi-pass membrane protein</topology>
    </subcellularLocation>
</comment>
<organism evidence="14 15">
    <name type="scientific">Novosphingobium clariflavum</name>
    <dbReference type="NCBI Taxonomy" id="2029884"/>
    <lineage>
        <taxon>Bacteria</taxon>
        <taxon>Pseudomonadati</taxon>
        <taxon>Pseudomonadota</taxon>
        <taxon>Alphaproteobacteria</taxon>
        <taxon>Sphingomonadales</taxon>
        <taxon>Sphingomonadaceae</taxon>
        <taxon>Novosphingobium</taxon>
    </lineage>
</organism>